<reference evidence="2 3" key="2">
    <citation type="journal article" date="2016" name="Genome Announc.">
        <title>Permanent Draft Genome Sequences for Two Variants of Frankia sp. Strain CpI1, the First Frankia Strain Isolated from Root Nodules of Comptonia peregrina.</title>
        <authorList>
            <person name="Oshone R."/>
            <person name="Hurst S.G.IV."/>
            <person name="Abebe-Akele F."/>
            <person name="Simpson S."/>
            <person name="Morris K."/>
            <person name="Thomas W.K."/>
            <person name="Tisa L.S."/>
        </authorList>
    </citation>
    <scope>NUCLEOTIDE SEQUENCE [LARGE SCALE GENOMIC DNA]</scope>
    <source>
        <strain evidence="3">CpI1-S</strain>
    </source>
</reference>
<gene>
    <name evidence="2" type="ORF">FF36_01654</name>
</gene>
<dbReference type="PANTHER" id="PTHR43798:SF33">
    <property type="entry name" value="HYDROLASE, PUTATIVE (AFU_ORTHOLOGUE AFUA_2G14860)-RELATED"/>
    <property type="match status" value="1"/>
</dbReference>
<sequence>MAEVIANGVRLHVQRLEPRGGASADSPIVVMVHGMVMDNISSFYFSLGTCLADAGCDVICYDLRGHGRSERTRGGYRLADSMADLAGLLDALGVDRPVHVVGNSYGATLALAFGLEFTARVASLTLIEPPFLIEGLGEEMARSLSQILVAMTDDEVEEWLDNGAGRAITKATRAAQRLLSDTTIATDMLATPAFSAEALAALPIPVLAVYGENSDIIGQAAGLAALVPECTLIVLEHHTHMVLREATGYLRDLLRWWLFDRRTPPPPYVRPTERRFVTPEWVTQMVPPPDLNTGRRPAVG</sequence>
<dbReference type="PRINTS" id="PR00111">
    <property type="entry name" value="ABHYDROLASE"/>
</dbReference>
<reference evidence="3" key="1">
    <citation type="submission" date="2015-02" db="EMBL/GenBank/DDBJ databases">
        <title>Draft Genome of Frankia sp. CpI1-S.</title>
        <authorList>
            <person name="Oshone R.T."/>
            <person name="Ngom M."/>
            <person name="Ghodhbane-Gtari F."/>
            <person name="Gtari M."/>
            <person name="Morris K."/>
            <person name="Thomas K."/>
            <person name="Sen A."/>
            <person name="Tisa L.S."/>
        </authorList>
    </citation>
    <scope>NUCLEOTIDE SEQUENCE [LARGE SCALE GENOMIC DNA]</scope>
    <source>
        <strain evidence="3">CpI1-S</strain>
    </source>
</reference>
<dbReference type="AlphaFoldDB" id="A0A0D8BIK3"/>
<accession>A0A0D8BIK3</accession>
<evidence type="ECO:0000313" key="3">
    <source>
        <dbReference type="Proteomes" id="UP000032545"/>
    </source>
</evidence>
<dbReference type="Pfam" id="PF12697">
    <property type="entry name" value="Abhydrolase_6"/>
    <property type="match status" value="1"/>
</dbReference>
<dbReference type="Gene3D" id="3.40.50.1820">
    <property type="entry name" value="alpha/beta hydrolase"/>
    <property type="match status" value="1"/>
</dbReference>
<proteinExistence type="predicted"/>
<keyword evidence="3" id="KW-1185">Reference proteome</keyword>
<dbReference type="InterPro" id="IPR000073">
    <property type="entry name" value="AB_hydrolase_1"/>
</dbReference>
<dbReference type="PANTHER" id="PTHR43798">
    <property type="entry name" value="MONOACYLGLYCEROL LIPASE"/>
    <property type="match status" value="1"/>
</dbReference>
<dbReference type="GO" id="GO:0003824">
    <property type="term" value="F:catalytic activity"/>
    <property type="evidence" value="ECO:0007669"/>
    <property type="project" value="UniProtKB-ARBA"/>
</dbReference>
<dbReference type="GO" id="GO:0016020">
    <property type="term" value="C:membrane"/>
    <property type="evidence" value="ECO:0007669"/>
    <property type="project" value="TreeGrafter"/>
</dbReference>
<name>A0A0D8BIK3_9ACTN</name>
<evidence type="ECO:0000259" key="1">
    <source>
        <dbReference type="Pfam" id="PF12697"/>
    </source>
</evidence>
<dbReference type="InterPro" id="IPR029058">
    <property type="entry name" value="AB_hydrolase_fold"/>
</dbReference>
<dbReference type="EMBL" id="JYFN01000009">
    <property type="protein sequence ID" value="KJE23966.1"/>
    <property type="molecule type" value="Genomic_DNA"/>
</dbReference>
<dbReference type="Proteomes" id="UP000032545">
    <property type="component" value="Unassembled WGS sequence"/>
</dbReference>
<dbReference type="SUPFAM" id="SSF53474">
    <property type="entry name" value="alpha/beta-Hydrolases"/>
    <property type="match status" value="1"/>
</dbReference>
<evidence type="ECO:0000313" key="2">
    <source>
        <dbReference type="EMBL" id="KJE23966.1"/>
    </source>
</evidence>
<dbReference type="RefSeq" id="WP_044884350.1">
    <property type="nucleotide sequence ID" value="NZ_JYFN01000009.1"/>
</dbReference>
<dbReference type="PATRIC" id="fig|1502723.3.peg.6524"/>
<dbReference type="OrthoDB" id="2645723at2"/>
<protein>
    <submittedName>
        <fullName evidence="2">Lysophospholipase</fullName>
    </submittedName>
</protein>
<feature type="domain" description="AB hydrolase-1" evidence="1">
    <location>
        <begin position="29"/>
        <end position="245"/>
    </location>
</feature>
<comment type="caution">
    <text evidence="2">The sequence shown here is derived from an EMBL/GenBank/DDBJ whole genome shotgun (WGS) entry which is preliminary data.</text>
</comment>
<dbReference type="InterPro" id="IPR050266">
    <property type="entry name" value="AB_hydrolase_sf"/>
</dbReference>
<organism evidence="2 3">
    <name type="scientific">Frankia torreyi</name>
    <dbReference type="NCBI Taxonomy" id="1856"/>
    <lineage>
        <taxon>Bacteria</taxon>
        <taxon>Bacillati</taxon>
        <taxon>Actinomycetota</taxon>
        <taxon>Actinomycetes</taxon>
        <taxon>Frankiales</taxon>
        <taxon>Frankiaceae</taxon>
        <taxon>Frankia</taxon>
    </lineage>
</organism>